<dbReference type="EMBL" id="CP047895">
    <property type="protein sequence ID" value="QHL90576.1"/>
    <property type="molecule type" value="Genomic_DNA"/>
</dbReference>
<organism evidence="2 3">
    <name type="scientific">Sphingomonas changnyeongensis</name>
    <dbReference type="NCBI Taxonomy" id="2698679"/>
    <lineage>
        <taxon>Bacteria</taxon>
        <taxon>Pseudomonadati</taxon>
        <taxon>Pseudomonadota</taxon>
        <taxon>Alphaproteobacteria</taxon>
        <taxon>Sphingomonadales</taxon>
        <taxon>Sphingomonadaceae</taxon>
        <taxon>Sphingomonas</taxon>
    </lineage>
</organism>
<evidence type="ECO:0000313" key="2">
    <source>
        <dbReference type="EMBL" id="QHL90576.1"/>
    </source>
</evidence>
<evidence type="ECO:0000313" key="3">
    <source>
        <dbReference type="Proteomes" id="UP000464468"/>
    </source>
</evidence>
<feature type="region of interest" description="Disordered" evidence="1">
    <location>
        <begin position="1"/>
        <end position="24"/>
    </location>
</feature>
<gene>
    <name evidence="2" type="ORF">GVO57_06690</name>
</gene>
<dbReference type="InterPro" id="IPR029063">
    <property type="entry name" value="SAM-dependent_MTases_sf"/>
</dbReference>
<dbReference type="Gene3D" id="3.40.50.150">
    <property type="entry name" value="Vaccinia Virus protein VP39"/>
    <property type="match status" value="1"/>
</dbReference>
<keyword evidence="3" id="KW-1185">Reference proteome</keyword>
<dbReference type="Pfam" id="PF06080">
    <property type="entry name" value="DUF938"/>
    <property type="match status" value="1"/>
</dbReference>
<accession>A0A7Z2NVH8</accession>
<dbReference type="AlphaFoldDB" id="A0A7Z2NVH8"/>
<dbReference type="PANTHER" id="PTHR20974">
    <property type="entry name" value="UPF0585 PROTEIN CG18661"/>
    <property type="match status" value="1"/>
</dbReference>
<sequence length="221" mass="23327">MTADAPLPDPPAGQLAADPSGARHAPATLRNRDAILAILQPVLPPSGLVLELASGSGEHARYFATHLPGLVFQPSDPDPDARASIAAWCAGLANVRPPLALDVTAPDWADDHSAPGADACVCINMVHISPWAATIGLFRGCARLLPAGAPLILYGPYLEAGIDTAPSNLAFDQSLKARNPDWGLRHLDDVDRLAAEHGFARTGRHDMPANNLTLIYRRQPA</sequence>
<dbReference type="InterPro" id="IPR010342">
    <property type="entry name" value="DUF938"/>
</dbReference>
<dbReference type="Proteomes" id="UP000464468">
    <property type="component" value="Chromosome"/>
</dbReference>
<reference evidence="2 3" key="1">
    <citation type="submission" date="2020-01" db="EMBL/GenBank/DDBJ databases">
        <title>Sphingomonas sp. C33 whole genome sequece.</title>
        <authorList>
            <person name="Park C."/>
        </authorList>
    </citation>
    <scope>NUCLEOTIDE SEQUENCE [LARGE SCALE GENOMIC DNA]</scope>
    <source>
        <strain evidence="2 3">C33</strain>
    </source>
</reference>
<proteinExistence type="predicted"/>
<dbReference type="PANTHER" id="PTHR20974:SF0">
    <property type="entry name" value="UPF0585 PROTEIN CG18661"/>
    <property type="match status" value="1"/>
</dbReference>
<dbReference type="KEGG" id="schy:GVO57_06690"/>
<evidence type="ECO:0000256" key="1">
    <source>
        <dbReference type="SAM" id="MobiDB-lite"/>
    </source>
</evidence>
<protein>
    <submittedName>
        <fullName evidence="2">DUF938 domain-containing protein</fullName>
    </submittedName>
</protein>
<dbReference type="SUPFAM" id="SSF53335">
    <property type="entry name" value="S-adenosyl-L-methionine-dependent methyltransferases"/>
    <property type="match status" value="1"/>
</dbReference>
<name>A0A7Z2NVH8_9SPHN</name>
<dbReference type="RefSeq" id="WP_160592504.1">
    <property type="nucleotide sequence ID" value="NZ_CP047895.1"/>
</dbReference>